<dbReference type="AlphaFoldDB" id="A0A6P0HQR4"/>
<comment type="caution">
    <text evidence="12">The sequence shown here is derived from an EMBL/GenBank/DDBJ whole genome shotgun (WGS) entry which is preliminary data.</text>
</comment>
<dbReference type="EMBL" id="JAAGXA010000021">
    <property type="protein sequence ID" value="NEN80477.1"/>
    <property type="molecule type" value="Genomic_DNA"/>
</dbReference>
<protein>
    <recommendedName>
        <fullName evidence="7">Pyridoxine/pyridoxamine 5'-phosphate oxidase</fullName>
        <ecNumber evidence="7">1.4.3.5</ecNumber>
    </recommendedName>
    <alternativeName>
        <fullName evidence="7">PNP/PMP oxidase</fullName>
        <shortName evidence="7">PNPOx</shortName>
    </alternativeName>
    <alternativeName>
        <fullName evidence="7">Pyridoxal 5'-phosphate synthase</fullName>
    </alternativeName>
</protein>
<dbReference type="NCBIfam" id="NF004231">
    <property type="entry name" value="PRK05679.1"/>
    <property type="match status" value="1"/>
</dbReference>
<dbReference type="GO" id="GO:0010181">
    <property type="term" value="F:FMN binding"/>
    <property type="evidence" value="ECO:0007669"/>
    <property type="project" value="UniProtKB-UniRule"/>
</dbReference>
<dbReference type="PIRSF" id="PIRSF000190">
    <property type="entry name" value="Pyd_amn-ph_oxd"/>
    <property type="match status" value="1"/>
</dbReference>
<keyword evidence="3 7" id="KW-0285">Flavoprotein</keyword>
<feature type="binding site" evidence="7 8">
    <location>
        <position position="133"/>
    </location>
    <ligand>
        <name>substrate</name>
    </ligand>
</feature>
<dbReference type="PANTHER" id="PTHR10851">
    <property type="entry name" value="PYRIDOXINE-5-PHOSPHATE OXIDASE"/>
    <property type="match status" value="1"/>
</dbReference>
<feature type="binding site" evidence="8">
    <location>
        <begin position="14"/>
        <end position="17"/>
    </location>
    <ligand>
        <name>substrate</name>
    </ligand>
</feature>
<dbReference type="SUPFAM" id="SSF50475">
    <property type="entry name" value="FMN-binding split barrel"/>
    <property type="match status" value="1"/>
</dbReference>
<comment type="pathway">
    <text evidence="7">Cofactor metabolism; pyridoxal 5'-phosphate salvage; pyridoxal 5'-phosphate from pyridoxine 5'-phosphate: step 1/1.</text>
</comment>
<dbReference type="RefSeq" id="WP_163774392.1">
    <property type="nucleotide sequence ID" value="NZ_JAAGXA010000021.1"/>
</dbReference>
<evidence type="ECO:0000259" key="10">
    <source>
        <dbReference type="Pfam" id="PF01243"/>
    </source>
</evidence>
<evidence type="ECO:0000256" key="8">
    <source>
        <dbReference type="PIRSR" id="PIRSR000190-1"/>
    </source>
</evidence>
<feature type="binding site" evidence="7 9">
    <location>
        <begin position="67"/>
        <end position="72"/>
    </location>
    <ligand>
        <name>FMN</name>
        <dbReference type="ChEBI" id="CHEBI:58210"/>
    </ligand>
</feature>
<dbReference type="NCBIfam" id="TIGR00558">
    <property type="entry name" value="pdxH"/>
    <property type="match status" value="1"/>
</dbReference>
<evidence type="ECO:0000256" key="6">
    <source>
        <dbReference type="ARBA" id="ARBA00023096"/>
    </source>
</evidence>
<reference evidence="12 13" key="1">
    <citation type="journal article" date="2014" name="Int. J. Syst. Evol. Microbiol.">
        <title>Nocardioides zeae sp. nov., isolated from the stem of Zea mays.</title>
        <authorList>
            <person name="Glaeser S.P."/>
            <person name="McInroy J.A."/>
            <person name="Busse H.J."/>
            <person name="Kampfer P."/>
        </authorList>
    </citation>
    <scope>NUCLEOTIDE SEQUENCE [LARGE SCALE GENOMIC DNA]</scope>
    <source>
        <strain evidence="12 13">JCM 30728</strain>
    </source>
</reference>
<comment type="function">
    <text evidence="7">Catalyzes the oxidation of either pyridoxine 5'-phosphate (PNP) or pyridoxamine 5'-phosphate (PMP) into pyridoxal 5'-phosphate (PLP).</text>
</comment>
<keyword evidence="13" id="KW-1185">Reference proteome</keyword>
<dbReference type="PROSITE" id="PS01064">
    <property type="entry name" value="PYRIDOX_OXIDASE"/>
    <property type="match status" value="1"/>
</dbReference>
<dbReference type="Pfam" id="PF01243">
    <property type="entry name" value="PNPOx_N"/>
    <property type="match status" value="1"/>
</dbReference>
<sequence>MSAALPDRDLADLREEYARGGLDEADLAPDPLTTFARWYDEASAAGVHEPNAMVVATVDPDGTPSSRIVLLKGFGADGFRFFTNTASRKGVALAAEPRCALLFPWHPLERQVRVEGRAVPLDEADVAAYFERRPRGSRLGAWASPQSREVGSREDLTAAYDAAEARYGDAEVPVPPTWGGYRVVPDVVEFWQGRPSRLHDRLVYRRTGEGWRVVRLAP</sequence>
<dbReference type="GO" id="GO:0008615">
    <property type="term" value="P:pyridoxine biosynthetic process"/>
    <property type="evidence" value="ECO:0007669"/>
    <property type="project" value="UniProtKB-UniRule"/>
</dbReference>
<accession>A0A6P0HQR4</accession>
<name>A0A6P0HQR4_9ACTN</name>
<dbReference type="InterPro" id="IPR019740">
    <property type="entry name" value="Pyridox_Oxase_CS"/>
</dbReference>
<feature type="binding site" evidence="7 9">
    <location>
        <begin position="146"/>
        <end position="147"/>
    </location>
    <ligand>
        <name>FMN</name>
        <dbReference type="ChEBI" id="CHEBI:58210"/>
    </ligand>
</feature>
<evidence type="ECO:0000313" key="13">
    <source>
        <dbReference type="Proteomes" id="UP000468687"/>
    </source>
</evidence>
<evidence type="ECO:0000256" key="1">
    <source>
        <dbReference type="ARBA" id="ARBA00007301"/>
    </source>
</evidence>
<keyword evidence="4 7" id="KW-0288">FMN</keyword>
<feature type="binding site" evidence="7 8">
    <location>
        <position position="129"/>
    </location>
    <ligand>
        <name>substrate</name>
    </ligand>
</feature>
<feature type="binding site" evidence="7 9">
    <location>
        <position position="201"/>
    </location>
    <ligand>
        <name>FMN</name>
        <dbReference type="ChEBI" id="CHEBI:58210"/>
    </ligand>
</feature>
<dbReference type="GO" id="GO:0004733">
    <property type="term" value="F:pyridoxamine phosphate oxidase activity"/>
    <property type="evidence" value="ECO:0007669"/>
    <property type="project" value="UniProtKB-UniRule"/>
</dbReference>
<feature type="binding site" evidence="7 8">
    <location>
        <begin position="197"/>
        <end position="199"/>
    </location>
    <ligand>
        <name>substrate</name>
    </ligand>
</feature>
<feature type="binding site" evidence="7 9">
    <location>
        <position position="191"/>
    </location>
    <ligand>
        <name>FMN</name>
        <dbReference type="ChEBI" id="CHEBI:58210"/>
    </ligand>
</feature>
<evidence type="ECO:0000256" key="3">
    <source>
        <dbReference type="ARBA" id="ARBA00022630"/>
    </source>
</evidence>
<dbReference type="Pfam" id="PF10590">
    <property type="entry name" value="PNP_phzG_C"/>
    <property type="match status" value="1"/>
</dbReference>
<comment type="catalytic activity">
    <reaction evidence="7">
        <text>pyridoxamine 5'-phosphate + O2 + H2O = pyridoxal 5'-phosphate + H2O2 + NH4(+)</text>
        <dbReference type="Rhea" id="RHEA:15817"/>
        <dbReference type="ChEBI" id="CHEBI:15377"/>
        <dbReference type="ChEBI" id="CHEBI:15379"/>
        <dbReference type="ChEBI" id="CHEBI:16240"/>
        <dbReference type="ChEBI" id="CHEBI:28938"/>
        <dbReference type="ChEBI" id="CHEBI:58451"/>
        <dbReference type="ChEBI" id="CHEBI:597326"/>
        <dbReference type="EC" id="1.4.3.5"/>
    </reaction>
</comment>
<comment type="pathway">
    <text evidence="7">Cofactor metabolism; pyridoxal 5'-phosphate salvage; pyridoxal 5'-phosphate from pyridoxamine 5'-phosphate: step 1/1.</text>
</comment>
<evidence type="ECO:0000256" key="9">
    <source>
        <dbReference type="PIRSR" id="PIRSR000190-2"/>
    </source>
</evidence>
<dbReference type="UniPathway" id="UPA01068">
    <property type="reaction ID" value="UER00304"/>
</dbReference>
<comment type="cofactor">
    <cofactor evidence="7 9">
        <name>FMN</name>
        <dbReference type="ChEBI" id="CHEBI:58210"/>
    </cofactor>
    <text evidence="7 9">Binds 1 FMN per subunit.</text>
</comment>
<feature type="binding site" evidence="7 9">
    <location>
        <begin position="82"/>
        <end position="83"/>
    </location>
    <ligand>
        <name>FMN</name>
        <dbReference type="ChEBI" id="CHEBI:58210"/>
    </ligand>
</feature>
<dbReference type="PANTHER" id="PTHR10851:SF0">
    <property type="entry name" value="PYRIDOXINE-5'-PHOSPHATE OXIDASE"/>
    <property type="match status" value="1"/>
</dbReference>
<dbReference type="InterPro" id="IPR019576">
    <property type="entry name" value="Pyridoxamine_oxidase_dimer_C"/>
</dbReference>
<feature type="binding site" evidence="7 9">
    <location>
        <position position="88"/>
    </location>
    <ligand>
        <name>FMN</name>
        <dbReference type="ChEBI" id="CHEBI:58210"/>
    </ligand>
</feature>
<evidence type="ECO:0000256" key="5">
    <source>
        <dbReference type="ARBA" id="ARBA00023002"/>
    </source>
</evidence>
<keyword evidence="5 7" id="KW-0560">Oxidoreductase</keyword>
<feature type="binding site" evidence="7 9">
    <location>
        <position position="111"/>
    </location>
    <ligand>
        <name>FMN</name>
        <dbReference type="ChEBI" id="CHEBI:58210"/>
    </ligand>
</feature>
<comment type="similarity">
    <text evidence="1 7">Belongs to the pyridoxamine 5'-phosphate oxidase family.</text>
</comment>
<dbReference type="FunFam" id="2.30.110.10:FF:000020">
    <property type="entry name" value="PNPO isoform 11"/>
    <property type="match status" value="1"/>
</dbReference>
<dbReference type="InterPro" id="IPR000659">
    <property type="entry name" value="Pyridox_Oxase"/>
</dbReference>
<feature type="binding site" evidence="7 8">
    <location>
        <position position="72"/>
    </location>
    <ligand>
        <name>substrate</name>
    </ligand>
</feature>
<evidence type="ECO:0000259" key="11">
    <source>
        <dbReference type="Pfam" id="PF10590"/>
    </source>
</evidence>
<evidence type="ECO:0000256" key="4">
    <source>
        <dbReference type="ARBA" id="ARBA00022643"/>
    </source>
</evidence>
<dbReference type="Proteomes" id="UP000468687">
    <property type="component" value="Unassembled WGS sequence"/>
</dbReference>
<dbReference type="InterPro" id="IPR012349">
    <property type="entry name" value="Split_barrel_FMN-bd"/>
</dbReference>
<comment type="subunit">
    <text evidence="2 7">Homodimer.</text>
</comment>
<evidence type="ECO:0000256" key="7">
    <source>
        <dbReference type="HAMAP-Rule" id="MF_01629"/>
    </source>
</evidence>
<feature type="binding site" evidence="7 8">
    <location>
        <position position="137"/>
    </location>
    <ligand>
        <name>substrate</name>
    </ligand>
</feature>
<dbReference type="EC" id="1.4.3.5" evidence="7"/>
<feature type="binding site" evidence="7 9">
    <location>
        <position position="89"/>
    </location>
    <ligand>
        <name>FMN</name>
        <dbReference type="ChEBI" id="CHEBI:58210"/>
    </ligand>
</feature>
<proteinExistence type="inferred from homology"/>
<evidence type="ECO:0000256" key="2">
    <source>
        <dbReference type="ARBA" id="ARBA00011738"/>
    </source>
</evidence>
<comment type="catalytic activity">
    <reaction evidence="7">
        <text>pyridoxine 5'-phosphate + O2 = pyridoxal 5'-phosphate + H2O2</text>
        <dbReference type="Rhea" id="RHEA:15149"/>
        <dbReference type="ChEBI" id="CHEBI:15379"/>
        <dbReference type="ChEBI" id="CHEBI:16240"/>
        <dbReference type="ChEBI" id="CHEBI:58589"/>
        <dbReference type="ChEBI" id="CHEBI:597326"/>
        <dbReference type="EC" id="1.4.3.5"/>
    </reaction>
</comment>
<feature type="domain" description="Pyridoxine 5'-phosphate oxidase dimerisation C-terminal" evidence="11">
    <location>
        <begin position="178"/>
        <end position="218"/>
    </location>
</feature>
<organism evidence="12 13">
    <name type="scientific">Nocardioides zeae</name>
    <dbReference type="NCBI Taxonomy" id="1457234"/>
    <lineage>
        <taxon>Bacteria</taxon>
        <taxon>Bacillati</taxon>
        <taxon>Actinomycetota</taxon>
        <taxon>Actinomycetes</taxon>
        <taxon>Propionibacteriales</taxon>
        <taxon>Nocardioidaceae</taxon>
        <taxon>Nocardioides</taxon>
    </lineage>
</organism>
<gene>
    <name evidence="7 12" type="primary">pdxH</name>
    <name evidence="12" type="ORF">G3T38_19690</name>
</gene>
<keyword evidence="6 7" id="KW-0664">Pyridoxine biosynthesis</keyword>
<dbReference type="HAMAP" id="MF_01629">
    <property type="entry name" value="PdxH"/>
    <property type="match status" value="1"/>
</dbReference>
<feature type="domain" description="Pyridoxamine 5'-phosphate oxidase N-terminal" evidence="10">
    <location>
        <begin position="40"/>
        <end position="154"/>
    </location>
</feature>
<evidence type="ECO:0000313" key="12">
    <source>
        <dbReference type="EMBL" id="NEN80477.1"/>
    </source>
</evidence>
<dbReference type="Gene3D" id="2.30.110.10">
    <property type="entry name" value="Electron Transport, Fmn-binding Protein, Chain A"/>
    <property type="match status" value="1"/>
</dbReference>
<dbReference type="InterPro" id="IPR011576">
    <property type="entry name" value="Pyridox_Oxase_N"/>
</dbReference>